<keyword evidence="2" id="KW-1185">Reference proteome</keyword>
<accession>A0AAV1ARN3</accession>
<proteinExistence type="predicted"/>
<reference evidence="1 2" key="1">
    <citation type="submission" date="2023-01" db="EMBL/GenBank/DDBJ databases">
        <authorList>
            <person name="Kreplak J."/>
        </authorList>
    </citation>
    <scope>NUCLEOTIDE SEQUENCE [LARGE SCALE GENOMIC DNA]</scope>
</reference>
<sequence length="144" mass="16761">MIENKREMEISEDVVLYSADRLAPNHNRSQGRELQRLWCSCNCDYGREYVDGSGLQYGGTRTGCRSRRLDEEGEIHDLICDAESWWSKWFSVIRPWKASDIDNKQISWICIHGVLSHVRRVEFFEALVGSFGTYICSDDNVRSF</sequence>
<dbReference type="AlphaFoldDB" id="A0AAV1ARN3"/>
<gene>
    <name evidence="1" type="ORF">VFH_V010200</name>
</gene>
<dbReference type="Proteomes" id="UP001157006">
    <property type="component" value="Chromosome 5"/>
</dbReference>
<protein>
    <submittedName>
        <fullName evidence="1">Uncharacterized protein</fullName>
    </submittedName>
</protein>
<evidence type="ECO:0000313" key="1">
    <source>
        <dbReference type="EMBL" id="CAI8611952.1"/>
    </source>
</evidence>
<name>A0AAV1ARN3_VICFA</name>
<organism evidence="1 2">
    <name type="scientific">Vicia faba</name>
    <name type="common">Broad bean</name>
    <name type="synonym">Faba vulgaris</name>
    <dbReference type="NCBI Taxonomy" id="3906"/>
    <lineage>
        <taxon>Eukaryota</taxon>
        <taxon>Viridiplantae</taxon>
        <taxon>Streptophyta</taxon>
        <taxon>Embryophyta</taxon>
        <taxon>Tracheophyta</taxon>
        <taxon>Spermatophyta</taxon>
        <taxon>Magnoliopsida</taxon>
        <taxon>eudicotyledons</taxon>
        <taxon>Gunneridae</taxon>
        <taxon>Pentapetalae</taxon>
        <taxon>rosids</taxon>
        <taxon>fabids</taxon>
        <taxon>Fabales</taxon>
        <taxon>Fabaceae</taxon>
        <taxon>Papilionoideae</taxon>
        <taxon>50 kb inversion clade</taxon>
        <taxon>NPAAA clade</taxon>
        <taxon>Hologalegina</taxon>
        <taxon>IRL clade</taxon>
        <taxon>Fabeae</taxon>
        <taxon>Vicia</taxon>
    </lineage>
</organism>
<evidence type="ECO:0000313" key="2">
    <source>
        <dbReference type="Proteomes" id="UP001157006"/>
    </source>
</evidence>
<dbReference type="EMBL" id="OX451740">
    <property type="protein sequence ID" value="CAI8611952.1"/>
    <property type="molecule type" value="Genomic_DNA"/>
</dbReference>